<evidence type="ECO:0000313" key="2">
    <source>
        <dbReference type="Proteomes" id="UP001153328"/>
    </source>
</evidence>
<accession>A0A9W4E407</accession>
<evidence type="ECO:0000313" key="1">
    <source>
        <dbReference type="EMBL" id="CAG7628117.1"/>
    </source>
</evidence>
<sequence>MGFSLRGAVNKIGDGGERPTVNEMTENTASWHQWLSAYSRVYDLLPETSDEACPNCGARSPNLAFTGLPRDRVGYASFWCGTCMFGIHLSRVPVPDDVLMDSVYTAPSERHVQIPNYRVVPQGVDDDDDDEDVESFQF</sequence>
<reference evidence="1" key="1">
    <citation type="submission" date="2021-06" db="EMBL/GenBank/DDBJ databases">
        <authorList>
            <person name="Arsene-Ploetze F."/>
        </authorList>
    </citation>
    <scope>NUCLEOTIDE SEQUENCE</scope>
    <source>
        <strain evidence="1">SBRY1</strain>
    </source>
</reference>
<gene>
    <name evidence="1" type="ORF">SBRY_20434</name>
</gene>
<name>A0A9W4E407_9ACTN</name>
<organism evidence="1 2">
    <name type="scientific">Actinacidiphila bryophytorum</name>
    <dbReference type="NCBI Taxonomy" id="1436133"/>
    <lineage>
        <taxon>Bacteria</taxon>
        <taxon>Bacillati</taxon>
        <taxon>Actinomycetota</taxon>
        <taxon>Actinomycetes</taxon>
        <taxon>Kitasatosporales</taxon>
        <taxon>Streptomycetaceae</taxon>
        <taxon>Actinacidiphila</taxon>
    </lineage>
</organism>
<keyword evidence="2" id="KW-1185">Reference proteome</keyword>
<dbReference type="RefSeq" id="WP_205042537.1">
    <property type="nucleotide sequence ID" value="NZ_CAJVAX010000012.1"/>
</dbReference>
<dbReference type="Proteomes" id="UP001153328">
    <property type="component" value="Unassembled WGS sequence"/>
</dbReference>
<dbReference type="EMBL" id="CAJVAX010000012">
    <property type="protein sequence ID" value="CAG7628117.1"/>
    <property type="molecule type" value="Genomic_DNA"/>
</dbReference>
<proteinExistence type="predicted"/>
<comment type="caution">
    <text evidence="1">The sequence shown here is derived from an EMBL/GenBank/DDBJ whole genome shotgun (WGS) entry which is preliminary data.</text>
</comment>
<dbReference type="AlphaFoldDB" id="A0A9W4E407"/>
<protein>
    <submittedName>
        <fullName evidence="1">Uncharacterized protein</fullName>
    </submittedName>
</protein>